<evidence type="ECO:0000256" key="2">
    <source>
        <dbReference type="ARBA" id="ARBA00011615"/>
    </source>
</evidence>
<comment type="function">
    <text evidence="7">Lysosomal thiol reductase that can reduce protein disulfide bonds. Facilitates the complete unfolding of proteins destined for lysosomal degradation. Plays an important role in antigen processing.</text>
</comment>
<accession>A0A8B7U220</accession>
<reference evidence="8" key="1">
    <citation type="submission" date="2025-08" db="UniProtKB">
        <authorList>
            <consortium name="RefSeq"/>
        </authorList>
    </citation>
    <scope>IDENTIFICATION</scope>
    <source>
        <tissue evidence="8">Leukocyte</tissue>
    </source>
</reference>
<dbReference type="AlphaFoldDB" id="A0A8B7U220"/>
<evidence type="ECO:0000256" key="3">
    <source>
        <dbReference type="ARBA" id="ARBA00022525"/>
    </source>
</evidence>
<dbReference type="InterPro" id="IPR004911">
    <property type="entry name" value="Interferon-induced_GILT"/>
</dbReference>
<comment type="subcellular location">
    <subcellularLocation>
        <location evidence="7">Secreted</location>
    </subcellularLocation>
    <subcellularLocation>
        <location evidence="7">Lysosome</location>
    </subcellularLocation>
</comment>
<dbReference type="GO" id="GO:0016671">
    <property type="term" value="F:oxidoreductase activity, acting on a sulfur group of donors, disulfide as acceptor"/>
    <property type="evidence" value="ECO:0007669"/>
    <property type="project" value="UniProtKB-UniRule"/>
</dbReference>
<gene>
    <name evidence="8" type="primary">Ifi30</name>
</gene>
<dbReference type="GO" id="GO:0002376">
    <property type="term" value="P:immune system process"/>
    <property type="evidence" value="ECO:0007669"/>
    <property type="project" value="UniProtKB-KW"/>
</dbReference>
<organism evidence="8">
    <name type="scientific">Castor canadensis</name>
    <name type="common">American beaver</name>
    <dbReference type="NCBI Taxonomy" id="51338"/>
    <lineage>
        <taxon>Eukaryota</taxon>
        <taxon>Metazoa</taxon>
        <taxon>Chordata</taxon>
        <taxon>Craniata</taxon>
        <taxon>Vertebrata</taxon>
        <taxon>Euteleostomi</taxon>
        <taxon>Mammalia</taxon>
        <taxon>Eutheria</taxon>
        <taxon>Euarchontoglires</taxon>
        <taxon>Glires</taxon>
        <taxon>Rodentia</taxon>
        <taxon>Castorimorpha</taxon>
        <taxon>Castoridae</taxon>
        <taxon>Castor</taxon>
    </lineage>
</organism>
<dbReference type="PANTHER" id="PTHR13234">
    <property type="entry name" value="GAMMA-INTERFERON INDUCIBLE LYSOSOMAL THIOL REDUCTASE GILT"/>
    <property type="match status" value="1"/>
</dbReference>
<dbReference type="EC" id="1.8.-.-" evidence="7"/>
<keyword evidence="7" id="KW-0458">Lysosome</keyword>
<dbReference type="GO" id="GO:0005764">
    <property type="term" value="C:lysosome"/>
    <property type="evidence" value="ECO:0007669"/>
    <property type="project" value="UniProtKB-SubCell"/>
</dbReference>
<comment type="function">
    <text evidence="6">Lysosomal thiol reductase that can reduce protein disulfide bonds. May facilitate the complete unfolding of proteins destined for lysosomal degradation. Plays an important role in antigen processing. Facilitates the generation of MHC class II-restricted epitodes from disulfide bond-containing antigen by the endocytic reduction of disulfide bonds. Also facilitates MHC class I-restricted recognition of exogenous antigens containing disulfide bonds by CD8+ T-cells or crosspresentation.</text>
</comment>
<keyword evidence="7" id="KW-1015">Disulfide bond</keyword>
<keyword evidence="7" id="KW-0560">Oxidoreductase</keyword>
<comment type="subunit">
    <text evidence="2 7">Dimer; disulfide-linked.</text>
</comment>
<keyword evidence="4 7" id="KW-0732">Signal</keyword>
<dbReference type="GO" id="GO:0005576">
    <property type="term" value="C:extracellular region"/>
    <property type="evidence" value="ECO:0007669"/>
    <property type="project" value="UniProtKB-SubCell"/>
</dbReference>
<keyword evidence="5 7" id="KW-0325">Glycoprotein</keyword>
<evidence type="ECO:0000256" key="6">
    <source>
        <dbReference type="ARBA" id="ARBA00059163"/>
    </source>
</evidence>
<comment type="similarity">
    <text evidence="1 7">Belongs to the GILT family.</text>
</comment>
<keyword evidence="7" id="KW-0676">Redox-active center</keyword>
<proteinExistence type="inferred from homology"/>
<sequence>MALMPGTCWMPPAPGAMGWGGVGGGLERLEGRPLYAVSLTVPCRQPPGLCLQGPLRKPRAAPPVTVDLYYESLCGGCRSFLVRDLFPTWLMALEILNVTLVPYGNARERSVGGSWEFSCQHGERECALNKVEACLLDLLDWDAAFLTIVCMEEMDEMEKNLKPCLEVYAPPVSPSVILQCATGERGLQLMHHNAQLTDALQPPHEFVPWVVVNGKPLKELGQLLSLVCHLYQGEDKPDVCSSMPASPRTVCYK</sequence>
<dbReference type="RefSeq" id="XP_020013431.1">
    <property type="nucleotide sequence ID" value="XM_020157842.1"/>
</dbReference>
<evidence type="ECO:0000256" key="5">
    <source>
        <dbReference type="ARBA" id="ARBA00023180"/>
    </source>
</evidence>
<dbReference type="OrthoDB" id="958254at2759"/>
<evidence type="ECO:0000256" key="7">
    <source>
        <dbReference type="RuleBase" id="RU369109"/>
    </source>
</evidence>
<name>A0A8B7U220_CASCN</name>
<keyword evidence="3 7" id="KW-0964">Secreted</keyword>
<keyword evidence="7" id="KW-0391">Immunity</keyword>
<evidence type="ECO:0000313" key="8">
    <source>
        <dbReference type="RefSeq" id="XP_020013431.1"/>
    </source>
</evidence>
<evidence type="ECO:0000256" key="1">
    <source>
        <dbReference type="ARBA" id="ARBA00005679"/>
    </source>
</evidence>
<dbReference type="KEGG" id="ccan:109682552"/>
<evidence type="ECO:0000256" key="4">
    <source>
        <dbReference type="ARBA" id="ARBA00022729"/>
    </source>
</evidence>
<dbReference type="Pfam" id="PF03227">
    <property type="entry name" value="GILT"/>
    <property type="match status" value="1"/>
</dbReference>
<protein>
    <recommendedName>
        <fullName evidence="7">Gamma-interferon-inducible lysosomal thiol reductase</fullName>
        <ecNumber evidence="7">1.8.-.-</ecNumber>
    </recommendedName>
    <alternativeName>
        <fullName evidence="7">Gamma-interferon-inducible protein IP-30</fullName>
    </alternativeName>
</protein>
<dbReference type="PANTHER" id="PTHR13234:SF8">
    <property type="entry name" value="GAMMA-INTERFERON-INDUCIBLE LYSOSOMAL THIOL REDUCTASE"/>
    <property type="match status" value="1"/>
</dbReference>